<evidence type="ECO:0000256" key="11">
    <source>
        <dbReference type="ARBA" id="ARBA00023225"/>
    </source>
</evidence>
<feature type="transmembrane region" description="Helical" evidence="13">
    <location>
        <begin position="87"/>
        <end position="110"/>
    </location>
</feature>
<comment type="function">
    <text evidence="12 13">Required for formation of the rod structure in the basal body of the flagellar apparatus. Together with FliI and FliH, may constitute the export apparatus of flagellin.</text>
</comment>
<keyword evidence="8 13" id="KW-0653">Protein transport</keyword>
<sequence>MADQDAQDRNLPASPKKIERSRAEGQLPRSRDLPHFAMMAAGGVVLAVGGPRIVERLREMLVSGLHFDASLLARPGFMGERIAEMTLAFAAVMGPIAALLILAAIASNIASGGWNWTMKPLAPKFTHLNPLPGIKRLFSGQGLGTALKAVLLALVLGAIGVMVLKNRLSAYVSIMSVPLPSALAYAGEQLMGGLVLLGVALAVFAAIDVPLQRQLWLRRMRMSREEVKQEMKEMEGNLEVKARIRAKMREMAKRRMLAAVPQADLVVMNPTHYAVALKYEEGKMAAPKVVAKGADLLAMKIRDLAKDSKVPVLQQPVLARALYAHAKVDHEIPAALFSAVAQVLAYVYQLRAALASRHVARPDMPRPHVPPELDPHNKPGWQPEPDEDFAE</sequence>
<comment type="caution">
    <text evidence="16">The sequence shown here is derived from an EMBL/GenBank/DDBJ whole genome shotgun (WGS) entry which is preliminary data.</text>
</comment>
<evidence type="ECO:0000256" key="10">
    <source>
        <dbReference type="ARBA" id="ARBA00023136"/>
    </source>
</evidence>
<evidence type="ECO:0000313" key="16">
    <source>
        <dbReference type="EMBL" id="MFG6456687.1"/>
    </source>
</evidence>
<feature type="compositionally biased region" description="Basic and acidic residues" evidence="15">
    <location>
        <begin position="16"/>
        <end position="27"/>
    </location>
</feature>
<dbReference type="NCBIfam" id="TIGR00328">
    <property type="entry name" value="flhB"/>
    <property type="match status" value="1"/>
</dbReference>
<keyword evidence="9 13" id="KW-1133">Transmembrane helix</keyword>
<reference evidence="16 17" key="1">
    <citation type="submission" date="2024-09" db="EMBL/GenBank/DDBJ databases">
        <title>Novel species of the genus Pelomonas and Roseateles isolated from streams.</title>
        <authorList>
            <person name="Lu H."/>
        </authorList>
    </citation>
    <scope>NUCLEOTIDE SEQUENCE [LARGE SCALE GENOMIC DNA]</scope>
    <source>
        <strain evidence="16 17">BYS96W</strain>
    </source>
</reference>
<feature type="coiled-coil region" evidence="14">
    <location>
        <begin position="217"/>
        <end position="244"/>
    </location>
</feature>
<dbReference type="SUPFAM" id="SSF160544">
    <property type="entry name" value="EscU C-terminal domain-like"/>
    <property type="match status" value="1"/>
</dbReference>
<evidence type="ECO:0000256" key="15">
    <source>
        <dbReference type="SAM" id="MobiDB-lite"/>
    </source>
</evidence>
<comment type="subcellular location">
    <subcellularLocation>
        <location evidence="1">Cell membrane</location>
        <topology evidence="1">Multi-pass membrane protein</topology>
    </subcellularLocation>
</comment>
<evidence type="ECO:0000256" key="12">
    <source>
        <dbReference type="ARBA" id="ARBA00025078"/>
    </source>
</evidence>
<gene>
    <name evidence="13 16" type="primary">flhB</name>
    <name evidence="16" type="ORF">ACG00X_07565</name>
</gene>
<evidence type="ECO:0000256" key="9">
    <source>
        <dbReference type="ARBA" id="ARBA00022989"/>
    </source>
</evidence>
<feature type="region of interest" description="Disordered" evidence="15">
    <location>
        <begin position="1"/>
        <end position="27"/>
    </location>
</feature>
<keyword evidence="11 13" id="KW-1006">Bacterial flagellum protein export</keyword>
<dbReference type="Proteomes" id="UP001606305">
    <property type="component" value="Unassembled WGS sequence"/>
</dbReference>
<name>A0ABW7G418_9BURK</name>
<evidence type="ECO:0000313" key="17">
    <source>
        <dbReference type="Proteomes" id="UP001606305"/>
    </source>
</evidence>
<evidence type="ECO:0000256" key="13">
    <source>
        <dbReference type="RuleBase" id="RU364091"/>
    </source>
</evidence>
<protein>
    <recommendedName>
        <fullName evidence="3 13">Flagellar biosynthetic protein FlhB</fullName>
    </recommendedName>
</protein>
<evidence type="ECO:0000256" key="3">
    <source>
        <dbReference type="ARBA" id="ARBA00021622"/>
    </source>
</evidence>
<keyword evidence="16" id="KW-0282">Flagellum</keyword>
<evidence type="ECO:0000256" key="4">
    <source>
        <dbReference type="ARBA" id="ARBA00022448"/>
    </source>
</evidence>
<dbReference type="Gene3D" id="3.40.1690.10">
    <property type="entry name" value="secretion proteins EscU"/>
    <property type="match status" value="1"/>
</dbReference>
<evidence type="ECO:0000256" key="7">
    <source>
        <dbReference type="ARBA" id="ARBA00022795"/>
    </source>
</evidence>
<evidence type="ECO:0000256" key="6">
    <source>
        <dbReference type="ARBA" id="ARBA00022692"/>
    </source>
</evidence>
<evidence type="ECO:0000256" key="2">
    <source>
        <dbReference type="ARBA" id="ARBA00010690"/>
    </source>
</evidence>
<evidence type="ECO:0000256" key="8">
    <source>
        <dbReference type="ARBA" id="ARBA00022927"/>
    </source>
</evidence>
<keyword evidence="16" id="KW-0969">Cilium</keyword>
<evidence type="ECO:0000256" key="5">
    <source>
        <dbReference type="ARBA" id="ARBA00022475"/>
    </source>
</evidence>
<keyword evidence="5 13" id="KW-1003">Cell membrane</keyword>
<dbReference type="InterPro" id="IPR029025">
    <property type="entry name" value="T3SS_substrate_exporter_C"/>
</dbReference>
<feature type="region of interest" description="Disordered" evidence="15">
    <location>
        <begin position="361"/>
        <end position="391"/>
    </location>
</feature>
<comment type="similarity">
    <text evidence="2 13">Belongs to the type III secretion exporter family.</text>
</comment>
<accession>A0ABW7G418</accession>
<dbReference type="PANTHER" id="PTHR30531:SF12">
    <property type="entry name" value="FLAGELLAR BIOSYNTHETIC PROTEIN FLHB"/>
    <property type="match status" value="1"/>
</dbReference>
<keyword evidence="4 13" id="KW-0813">Transport</keyword>
<dbReference type="PANTHER" id="PTHR30531">
    <property type="entry name" value="FLAGELLAR BIOSYNTHETIC PROTEIN FLHB"/>
    <property type="match status" value="1"/>
</dbReference>
<keyword evidence="10 13" id="KW-0472">Membrane</keyword>
<dbReference type="RefSeq" id="WP_394487464.1">
    <property type="nucleotide sequence ID" value="NZ_JBIGIA010000005.1"/>
</dbReference>
<dbReference type="InterPro" id="IPR006135">
    <property type="entry name" value="T3SS_substrate_exporter"/>
</dbReference>
<keyword evidence="7 13" id="KW-1005">Bacterial flagellum biogenesis</keyword>
<organism evidence="16 17">
    <name type="scientific">Pelomonas nitida</name>
    <dbReference type="NCBI Taxonomy" id="3299027"/>
    <lineage>
        <taxon>Bacteria</taxon>
        <taxon>Pseudomonadati</taxon>
        <taxon>Pseudomonadota</taxon>
        <taxon>Betaproteobacteria</taxon>
        <taxon>Burkholderiales</taxon>
        <taxon>Sphaerotilaceae</taxon>
        <taxon>Roseateles</taxon>
    </lineage>
</organism>
<keyword evidence="6 13" id="KW-0812">Transmembrane</keyword>
<dbReference type="Pfam" id="PF01312">
    <property type="entry name" value="Bac_export_2"/>
    <property type="match status" value="1"/>
</dbReference>
<feature type="transmembrane region" description="Helical" evidence="13">
    <location>
        <begin position="193"/>
        <end position="211"/>
    </location>
</feature>
<dbReference type="EMBL" id="JBIGIA010000005">
    <property type="protein sequence ID" value="MFG6456687.1"/>
    <property type="molecule type" value="Genomic_DNA"/>
</dbReference>
<comment type="caution">
    <text evidence="13">Lacks conserved residue(s) required for the propagation of feature annotation.</text>
</comment>
<evidence type="ECO:0000256" key="1">
    <source>
        <dbReference type="ARBA" id="ARBA00004651"/>
    </source>
</evidence>
<evidence type="ECO:0000256" key="14">
    <source>
        <dbReference type="SAM" id="Coils"/>
    </source>
</evidence>
<proteinExistence type="inferred from homology"/>
<dbReference type="InterPro" id="IPR006136">
    <property type="entry name" value="FlhB"/>
</dbReference>
<keyword evidence="14" id="KW-0175">Coiled coil</keyword>
<feature type="transmembrane region" description="Helical" evidence="13">
    <location>
        <begin position="145"/>
        <end position="163"/>
    </location>
</feature>
<keyword evidence="17" id="KW-1185">Reference proteome</keyword>
<keyword evidence="16" id="KW-0966">Cell projection</keyword>
<dbReference type="PRINTS" id="PR00950">
    <property type="entry name" value="TYPE3IMSPROT"/>
</dbReference>
<feature type="compositionally biased region" description="Basic and acidic residues" evidence="15">
    <location>
        <begin position="361"/>
        <end position="377"/>
    </location>
</feature>